<reference evidence="2" key="1">
    <citation type="submission" date="2021-04" db="EMBL/GenBank/DDBJ databases">
        <authorList>
            <consortium name="Wellcome Sanger Institute Data Sharing"/>
        </authorList>
    </citation>
    <scope>NUCLEOTIDE SEQUENCE [LARGE SCALE GENOMIC DNA]</scope>
</reference>
<dbReference type="Proteomes" id="UP000265040">
    <property type="component" value="Chromosome 1"/>
</dbReference>
<dbReference type="GeneTree" id="ENSGT00940000163514"/>
<organism evidence="2 3">
    <name type="scientific">Anabas testudineus</name>
    <name type="common">Climbing perch</name>
    <name type="synonym">Anthias testudineus</name>
    <dbReference type="NCBI Taxonomy" id="64144"/>
    <lineage>
        <taxon>Eukaryota</taxon>
        <taxon>Metazoa</taxon>
        <taxon>Chordata</taxon>
        <taxon>Craniata</taxon>
        <taxon>Vertebrata</taxon>
        <taxon>Euteleostomi</taxon>
        <taxon>Actinopterygii</taxon>
        <taxon>Neopterygii</taxon>
        <taxon>Teleostei</taxon>
        <taxon>Neoteleostei</taxon>
        <taxon>Acanthomorphata</taxon>
        <taxon>Anabantaria</taxon>
        <taxon>Anabantiformes</taxon>
        <taxon>Anabantoidei</taxon>
        <taxon>Anabantidae</taxon>
        <taxon>Anabas</taxon>
    </lineage>
</organism>
<reference evidence="2" key="3">
    <citation type="submission" date="2025-09" db="UniProtKB">
        <authorList>
            <consortium name="Ensembl"/>
        </authorList>
    </citation>
    <scope>IDENTIFICATION</scope>
</reference>
<keyword evidence="3" id="KW-1185">Reference proteome</keyword>
<gene>
    <name evidence="2" type="primary">COL17A1</name>
</gene>
<dbReference type="STRING" id="64144.ENSATEP00000002203"/>
<proteinExistence type="predicted"/>
<dbReference type="InParanoid" id="A0A3Q1HBF7"/>
<reference evidence="2" key="2">
    <citation type="submission" date="2025-08" db="UniProtKB">
        <authorList>
            <consortium name="Ensembl"/>
        </authorList>
    </citation>
    <scope>IDENTIFICATION</scope>
</reference>
<dbReference type="Ensembl" id="ENSATET00000002227.2">
    <property type="protein sequence ID" value="ENSATEP00000002203.1"/>
    <property type="gene ID" value="ENSATEG00000001557.3"/>
</dbReference>
<evidence type="ECO:0000313" key="3">
    <source>
        <dbReference type="Proteomes" id="UP000265040"/>
    </source>
</evidence>
<feature type="region of interest" description="Disordered" evidence="1">
    <location>
        <begin position="110"/>
        <end position="150"/>
    </location>
</feature>
<feature type="compositionally biased region" description="Polar residues" evidence="1">
    <location>
        <begin position="135"/>
        <end position="150"/>
    </location>
</feature>
<accession>A0A3Q1HBF7</accession>
<evidence type="ECO:0000256" key="1">
    <source>
        <dbReference type="SAM" id="MobiDB-lite"/>
    </source>
</evidence>
<protein>
    <submittedName>
        <fullName evidence="2">Uncharacterized protein</fullName>
    </submittedName>
</protein>
<name>A0A3Q1HBF7_ANATE</name>
<sequence length="283" mass="31412">MLLEAQTLCNVHMFFQTRCKLGFIFSQAHQAQCQVLPPEGEVRAEVHLVHKLCTSVTHNDKSSTFSRWLACDELNKILSFLESEIRARLQSASPTGYWTELDDVKRLLRGSHSTSTSPPQSPNNTLPIPKKPSVETRTMSESSGTGSTNHIWSGGVSGSYSYNTNHNNLSTTSTLYQSGQPSSPINDEASGKDFNYVLIEKENSPVKKETERLVMAKDTGKQFMSAAPTSISATYSEDSLKREKQKLSSSTVEEGTDAKCKRVFIKTVFVLLHRLCLTSNLIL</sequence>
<feature type="compositionally biased region" description="Low complexity" evidence="1">
    <location>
        <begin position="111"/>
        <end position="125"/>
    </location>
</feature>
<dbReference type="AlphaFoldDB" id="A0A3Q1HBF7"/>
<evidence type="ECO:0000313" key="2">
    <source>
        <dbReference type="Ensembl" id="ENSATEP00000002203.1"/>
    </source>
</evidence>